<dbReference type="RefSeq" id="WP_129352060.1">
    <property type="nucleotide sequence ID" value="NZ_CP012670.1"/>
</dbReference>
<dbReference type="AlphaFoldDB" id="A0A4P2Q7K0"/>
<dbReference type="PROSITE" id="PS51257">
    <property type="entry name" value="PROKAR_LIPOPROTEIN"/>
    <property type="match status" value="1"/>
</dbReference>
<gene>
    <name evidence="1" type="ORF">SOCEGT47_058050</name>
</gene>
<dbReference type="OrthoDB" id="5503126at2"/>
<evidence type="ECO:0000313" key="2">
    <source>
        <dbReference type="Proteomes" id="UP000295781"/>
    </source>
</evidence>
<sequence>MSLKREFIVLGWAMALSGCTAEVTGIGAPDEPVGESQGALLGDNALSANALNLNALNLNALNLNALNLNGLSAQNLAAIQDPGPNGALARDFMRYATSCALSSTESFDFSWTDARGVVHDESYPGLLGVAPAWASGPLDDSGQRMVSSCVAARVNYYQVPVIVSARSLREPLKTLNSSRELVDYPDIEGAFWGNLFAARPYLNACYNSATVDNSRTYQRDCAAGHLLSGGDVVECGVIHIVGPCSQVCGKVNGAGQYYSSCVDRPGQSSATTKDVITTALP</sequence>
<accession>A0A4P2Q7K0</accession>
<dbReference type="EMBL" id="CP012670">
    <property type="protein sequence ID" value="AUX25261.1"/>
    <property type="molecule type" value="Genomic_DNA"/>
</dbReference>
<organism evidence="1 2">
    <name type="scientific">Sorangium cellulosum</name>
    <name type="common">Polyangium cellulosum</name>
    <dbReference type="NCBI Taxonomy" id="56"/>
    <lineage>
        <taxon>Bacteria</taxon>
        <taxon>Pseudomonadati</taxon>
        <taxon>Myxococcota</taxon>
        <taxon>Polyangia</taxon>
        <taxon>Polyangiales</taxon>
        <taxon>Polyangiaceae</taxon>
        <taxon>Sorangium</taxon>
    </lineage>
</organism>
<reference evidence="1 2" key="1">
    <citation type="submission" date="2015-09" db="EMBL/GenBank/DDBJ databases">
        <title>Sorangium comparison.</title>
        <authorList>
            <person name="Zaburannyi N."/>
            <person name="Bunk B."/>
            <person name="Overmann J."/>
            <person name="Mueller R."/>
        </authorList>
    </citation>
    <scope>NUCLEOTIDE SEQUENCE [LARGE SCALE GENOMIC DNA]</scope>
    <source>
        <strain evidence="1 2">So ceGT47</strain>
    </source>
</reference>
<protein>
    <submittedName>
        <fullName evidence="1">Uncharacterized protein</fullName>
    </submittedName>
</protein>
<proteinExistence type="predicted"/>
<dbReference type="Proteomes" id="UP000295781">
    <property type="component" value="Chromosome"/>
</dbReference>
<evidence type="ECO:0000313" key="1">
    <source>
        <dbReference type="EMBL" id="AUX25261.1"/>
    </source>
</evidence>
<name>A0A4P2Q7K0_SORCE</name>